<feature type="domain" description="FHA" evidence="1">
    <location>
        <begin position="93"/>
        <end position="144"/>
    </location>
</feature>
<dbReference type="SUPFAM" id="SSF49879">
    <property type="entry name" value="SMAD/FHA domain"/>
    <property type="match status" value="1"/>
</dbReference>
<protein>
    <submittedName>
        <fullName evidence="2">FHA domain-containing protein</fullName>
    </submittedName>
</protein>
<dbReference type="KEGG" id="tsin:OXH18_16410"/>
<dbReference type="Gene3D" id="2.60.200.20">
    <property type="match status" value="1"/>
</dbReference>
<dbReference type="AlphaFoldDB" id="A0A9E8ZBE3"/>
<organism evidence="2 3">
    <name type="scientific">Thermocoleostomius sinensis A174</name>
    <dbReference type="NCBI Taxonomy" id="2016057"/>
    <lineage>
        <taxon>Bacteria</taxon>
        <taxon>Bacillati</taxon>
        <taxon>Cyanobacteriota</taxon>
        <taxon>Cyanophyceae</taxon>
        <taxon>Oculatellales</taxon>
        <taxon>Oculatellaceae</taxon>
        <taxon>Thermocoleostomius</taxon>
    </lineage>
</organism>
<dbReference type="Pfam" id="PF00498">
    <property type="entry name" value="FHA"/>
    <property type="match status" value="1"/>
</dbReference>
<dbReference type="SMART" id="SM00240">
    <property type="entry name" value="FHA"/>
    <property type="match status" value="1"/>
</dbReference>
<dbReference type="EMBL" id="CP113797">
    <property type="protein sequence ID" value="WAL58752.1"/>
    <property type="molecule type" value="Genomic_DNA"/>
</dbReference>
<dbReference type="InterPro" id="IPR050923">
    <property type="entry name" value="Cell_Proc_Reg/RNA_Proc"/>
</dbReference>
<evidence type="ECO:0000259" key="1">
    <source>
        <dbReference type="PROSITE" id="PS50006"/>
    </source>
</evidence>
<reference evidence="2" key="1">
    <citation type="submission" date="2022-12" db="EMBL/GenBank/DDBJ databases">
        <title>Polyphasic identification of a Novel Hot-Spring Cyanobacterium Ocullathermofonsia sinensis gen nov. sp. nov. and Genomic Insights on its Adaptations to the Thermal Habitat.</title>
        <authorList>
            <person name="Daroch M."/>
            <person name="Tang J."/>
            <person name="Jiang Y."/>
        </authorList>
    </citation>
    <scope>NUCLEOTIDE SEQUENCE</scope>
    <source>
        <strain evidence="2">PKUAC-SCTA174</strain>
    </source>
</reference>
<gene>
    <name evidence="2" type="ORF">OXH18_16410</name>
</gene>
<name>A0A9E8ZBE3_9CYAN</name>
<dbReference type="CDD" id="cd00060">
    <property type="entry name" value="FHA"/>
    <property type="match status" value="1"/>
</dbReference>
<dbReference type="InterPro" id="IPR000253">
    <property type="entry name" value="FHA_dom"/>
</dbReference>
<dbReference type="PROSITE" id="PS50006">
    <property type="entry name" value="FHA_DOMAIN"/>
    <property type="match status" value="1"/>
</dbReference>
<keyword evidence="3" id="KW-1185">Reference proteome</keyword>
<accession>A0A9E8ZBE3</accession>
<dbReference type="Proteomes" id="UP001163152">
    <property type="component" value="Chromosome"/>
</dbReference>
<sequence length="231" mass="26262">MDHRVPSASEFMETQDGEELLQRLQLYQVFSKLYEHHRGLLDEVLSLEYSRSHALINTPLIYLQGVTLGSEVYLVTNLVAGSTQSLMQAQQTWVIGRDPQRVAIAIPDDRLSRCHAAIKYVHEQGFYLIDLNSRNGSYVNGELVRQFRLLQDGDRVRLGSIMFIFFHCRSHQSLPAIADEVESLLHCWNPLTTAVTRLIVRELAADEPTTKPLDAPLDATSRFLRTDPSID</sequence>
<dbReference type="RefSeq" id="WP_268608182.1">
    <property type="nucleotide sequence ID" value="NZ_CP113797.1"/>
</dbReference>
<proteinExistence type="predicted"/>
<dbReference type="PANTHER" id="PTHR23308">
    <property type="entry name" value="NUCLEAR INHIBITOR OF PROTEIN PHOSPHATASE-1"/>
    <property type="match status" value="1"/>
</dbReference>
<dbReference type="InterPro" id="IPR008984">
    <property type="entry name" value="SMAD_FHA_dom_sf"/>
</dbReference>
<evidence type="ECO:0000313" key="2">
    <source>
        <dbReference type="EMBL" id="WAL58752.1"/>
    </source>
</evidence>
<evidence type="ECO:0000313" key="3">
    <source>
        <dbReference type="Proteomes" id="UP001163152"/>
    </source>
</evidence>